<dbReference type="GO" id="GO:0003677">
    <property type="term" value="F:DNA binding"/>
    <property type="evidence" value="ECO:0007669"/>
    <property type="project" value="UniProtKB-UniRule"/>
</dbReference>
<organism evidence="7 8">
    <name type="scientific">Xyrichtys novacula</name>
    <name type="common">Pearly razorfish</name>
    <name type="synonym">Hemipteronotus novacula</name>
    <dbReference type="NCBI Taxonomy" id="13765"/>
    <lineage>
        <taxon>Eukaryota</taxon>
        <taxon>Metazoa</taxon>
        <taxon>Chordata</taxon>
        <taxon>Craniata</taxon>
        <taxon>Vertebrata</taxon>
        <taxon>Euteleostomi</taxon>
        <taxon>Actinopterygii</taxon>
        <taxon>Neopterygii</taxon>
        <taxon>Teleostei</taxon>
        <taxon>Neoteleostei</taxon>
        <taxon>Acanthomorphata</taxon>
        <taxon>Eupercaria</taxon>
        <taxon>Labriformes</taxon>
        <taxon>Labridae</taxon>
        <taxon>Xyrichtys</taxon>
    </lineage>
</organism>
<keyword evidence="8" id="KW-1185">Reference proteome</keyword>
<keyword evidence="4 5" id="KW-0238">DNA-binding</keyword>
<dbReference type="SMART" id="SM00980">
    <property type="entry name" value="THAP"/>
    <property type="match status" value="1"/>
</dbReference>
<dbReference type="AlphaFoldDB" id="A0AAV1GFP3"/>
<keyword evidence="1" id="KW-0479">Metal-binding</keyword>
<evidence type="ECO:0000256" key="3">
    <source>
        <dbReference type="ARBA" id="ARBA00022833"/>
    </source>
</evidence>
<evidence type="ECO:0000259" key="6">
    <source>
        <dbReference type="PROSITE" id="PS50950"/>
    </source>
</evidence>
<dbReference type="SUPFAM" id="SSF57716">
    <property type="entry name" value="Glucocorticoid receptor-like (DNA-binding domain)"/>
    <property type="match status" value="1"/>
</dbReference>
<evidence type="ECO:0000256" key="1">
    <source>
        <dbReference type="ARBA" id="ARBA00022723"/>
    </source>
</evidence>
<name>A0AAV1GFP3_XYRNO</name>
<evidence type="ECO:0000313" key="7">
    <source>
        <dbReference type="EMBL" id="CAJ1072223.1"/>
    </source>
</evidence>
<dbReference type="EMBL" id="OY660877">
    <property type="protein sequence ID" value="CAJ1072223.1"/>
    <property type="molecule type" value="Genomic_DNA"/>
</dbReference>
<keyword evidence="3" id="KW-0862">Zinc</keyword>
<accession>A0AAV1GFP3</accession>
<evidence type="ECO:0000256" key="2">
    <source>
        <dbReference type="ARBA" id="ARBA00022771"/>
    </source>
</evidence>
<evidence type="ECO:0000256" key="5">
    <source>
        <dbReference type="PROSITE-ProRule" id="PRU00309"/>
    </source>
</evidence>
<feature type="domain" description="THAP-type" evidence="6">
    <location>
        <begin position="1"/>
        <end position="84"/>
    </location>
</feature>
<proteinExistence type="predicted"/>
<dbReference type="InterPro" id="IPR006612">
    <property type="entry name" value="THAP_Znf"/>
</dbReference>
<dbReference type="Proteomes" id="UP001178508">
    <property type="component" value="Chromosome 14"/>
</dbReference>
<protein>
    <submittedName>
        <fullName evidence="7">LOC107396817-like protein</fullName>
    </submittedName>
</protein>
<sequence>MAERQRYCAVCSNRTRTLHMLPRDPELKEKWLEIIFGYIPKRYSSKLTVCAQHFEETDFTNFVQFHSGFATKLLLKPEAVPSRLSTSALSTTSGTTVRFQHVSCQTDPPSLCNRGTQLSLGTLRHHVKSGGL</sequence>
<dbReference type="Pfam" id="PF05485">
    <property type="entry name" value="THAP"/>
    <property type="match status" value="1"/>
</dbReference>
<dbReference type="InterPro" id="IPR038441">
    <property type="entry name" value="THAP_Znf_sf"/>
</dbReference>
<evidence type="ECO:0000313" key="8">
    <source>
        <dbReference type="Proteomes" id="UP001178508"/>
    </source>
</evidence>
<evidence type="ECO:0000256" key="4">
    <source>
        <dbReference type="ARBA" id="ARBA00023125"/>
    </source>
</evidence>
<dbReference type="Gene3D" id="6.20.210.20">
    <property type="entry name" value="THAP domain"/>
    <property type="match status" value="1"/>
</dbReference>
<gene>
    <name evidence="7" type="ORF">XNOV1_A041977</name>
</gene>
<dbReference type="PROSITE" id="PS50950">
    <property type="entry name" value="ZF_THAP"/>
    <property type="match status" value="1"/>
</dbReference>
<reference evidence="7" key="1">
    <citation type="submission" date="2023-08" db="EMBL/GenBank/DDBJ databases">
        <authorList>
            <person name="Alioto T."/>
            <person name="Alioto T."/>
            <person name="Gomez Garrido J."/>
        </authorList>
    </citation>
    <scope>NUCLEOTIDE SEQUENCE</scope>
</reference>
<dbReference type="GO" id="GO:0008270">
    <property type="term" value="F:zinc ion binding"/>
    <property type="evidence" value="ECO:0007669"/>
    <property type="project" value="UniProtKB-KW"/>
</dbReference>
<keyword evidence="2 5" id="KW-0863">Zinc-finger</keyword>